<gene>
    <name evidence="5" type="ORF">JL106_06450</name>
</gene>
<comment type="cofactor">
    <cofactor evidence="3">
        <name>Mn(2+)</name>
        <dbReference type="ChEBI" id="CHEBI:29035"/>
    </cofactor>
    <cofactor evidence="3">
        <name>Co(2+)</name>
        <dbReference type="ChEBI" id="CHEBI:48828"/>
    </cofactor>
    <cofactor evidence="3">
        <name>Cd(2+)</name>
        <dbReference type="ChEBI" id="CHEBI:48775"/>
    </cofactor>
    <text evidence="3">Binds 1 divalent cation per subunit. The enzyme is active with manganese, cobalt or cadmium ions.</text>
</comment>
<feature type="binding site" evidence="3">
    <location>
        <position position="88"/>
    </location>
    <ligand>
        <name>Mn(2+)</name>
        <dbReference type="ChEBI" id="CHEBI:29035"/>
    </ligand>
</feature>
<dbReference type="NCBIfam" id="TIGR01358">
    <property type="entry name" value="DAHP_synth_II"/>
    <property type="match status" value="1"/>
</dbReference>
<dbReference type="Gene3D" id="3.20.20.70">
    <property type="entry name" value="Aldolase class I"/>
    <property type="match status" value="2"/>
</dbReference>
<comment type="pathway">
    <text evidence="4">Metabolic intermediate biosynthesis; chorismate biosynthesis; chorismate from D-erythrose 4-phosphate and phosphoenolpyruvate: step 1/7.</text>
</comment>
<sequence>MKWNLDFREADLPTLPPLPAGLRARLDDALSRPAAQQPAWPDADVVRSVRTVLEAVPPVTVPGEVDRLSEKLAAVARGEAFLLQGGDCAETFADNTEPHIRANIRTLLQMAVVLTYGASMPVVKVARLAGQYAKPRSSDTDALGLPSYRGDIVNSLATTPEARVADPARMVRAYANSAAAMNLMRAITSTGMADLTKVHEWNREFVRTSRAGERYERVAGEIDRALRFMEACGVDSHSLHEVEIFSSHEALLLDYERAMLRLDSAASTVAGPPDRPAVAEPKLYDLSGHFLWVGERTRQLDGAHIAFAEVLTNPIGVKIGPTTSPELAVEYVERLDPHNTPGRLTLISRMGNGKVRDVLPAIVEKVEASGHKVIWQCDPMHGNTQESSTGYKTRHFDRIVDEVQGFFEVHHELGTHPGGIHLEFTGEDVTECLGGAQEISDLDLAGRYETACDPRLNTQQSLELAFLIAEMLRT</sequence>
<comment type="catalytic activity">
    <reaction evidence="4">
        <text>D-erythrose 4-phosphate + phosphoenolpyruvate + H2O = 7-phospho-2-dehydro-3-deoxy-D-arabino-heptonate + phosphate</text>
        <dbReference type="Rhea" id="RHEA:14717"/>
        <dbReference type="ChEBI" id="CHEBI:15377"/>
        <dbReference type="ChEBI" id="CHEBI:16897"/>
        <dbReference type="ChEBI" id="CHEBI:43474"/>
        <dbReference type="ChEBI" id="CHEBI:58394"/>
        <dbReference type="ChEBI" id="CHEBI:58702"/>
        <dbReference type="EC" id="2.5.1.54"/>
    </reaction>
</comment>
<evidence type="ECO:0000313" key="6">
    <source>
        <dbReference type="Proteomes" id="UP000663792"/>
    </source>
</evidence>
<evidence type="ECO:0000256" key="1">
    <source>
        <dbReference type="ARBA" id="ARBA00008911"/>
    </source>
</evidence>
<evidence type="ECO:0000256" key="2">
    <source>
        <dbReference type="ARBA" id="ARBA00022679"/>
    </source>
</evidence>
<dbReference type="InterPro" id="IPR013785">
    <property type="entry name" value="Aldolase_TIM"/>
</dbReference>
<dbReference type="Pfam" id="PF01474">
    <property type="entry name" value="DAHP_synth_2"/>
    <property type="match status" value="1"/>
</dbReference>
<dbReference type="EMBL" id="JAERWK010000008">
    <property type="protein sequence ID" value="MBM9466922.1"/>
    <property type="molecule type" value="Genomic_DNA"/>
</dbReference>
<dbReference type="EC" id="2.5.1.54" evidence="4"/>
<keyword evidence="4" id="KW-0057">Aromatic amino acid biosynthesis</keyword>
<feature type="binding site" evidence="3">
    <location>
        <position position="453"/>
    </location>
    <ligand>
        <name>Mn(2+)</name>
        <dbReference type="ChEBI" id="CHEBI:29035"/>
    </ligand>
</feature>
<dbReference type="PANTHER" id="PTHR21337">
    <property type="entry name" value="PHOSPHO-2-DEHYDRO-3-DEOXYHEPTONATE ALDOLASE 1, 2"/>
    <property type="match status" value="1"/>
</dbReference>
<keyword evidence="3" id="KW-0464">Manganese</keyword>
<dbReference type="GO" id="GO:0008652">
    <property type="term" value="P:amino acid biosynthetic process"/>
    <property type="evidence" value="ECO:0007669"/>
    <property type="project" value="UniProtKB-KW"/>
</dbReference>
<dbReference type="Proteomes" id="UP000663792">
    <property type="component" value="Unassembled WGS sequence"/>
</dbReference>
<keyword evidence="3" id="KW-0170">Cobalt</keyword>
<evidence type="ECO:0000256" key="3">
    <source>
        <dbReference type="PIRSR" id="PIRSR602480-1"/>
    </source>
</evidence>
<keyword evidence="2 4" id="KW-0808">Transferase</keyword>
<dbReference type="GO" id="GO:0009073">
    <property type="term" value="P:aromatic amino acid family biosynthetic process"/>
    <property type="evidence" value="ECO:0007669"/>
    <property type="project" value="UniProtKB-KW"/>
</dbReference>
<comment type="caution">
    <text evidence="5">The sequence shown here is derived from an EMBL/GenBank/DDBJ whole genome shotgun (WGS) entry which is preliminary data.</text>
</comment>
<dbReference type="GO" id="GO:0003849">
    <property type="term" value="F:3-deoxy-7-phosphoheptulonate synthase activity"/>
    <property type="evidence" value="ECO:0007669"/>
    <property type="project" value="UniProtKB-EC"/>
</dbReference>
<keyword evidence="4" id="KW-0028">Amino-acid biosynthesis</keyword>
<dbReference type="FunFam" id="3.20.20.70:FF:000139">
    <property type="entry name" value="Phospho-2-dehydro-3-deoxyheptonate aldolase"/>
    <property type="match status" value="1"/>
</dbReference>
<reference evidence="5" key="1">
    <citation type="submission" date="2021-01" db="EMBL/GenBank/DDBJ databases">
        <title>YIM 132084 draft genome.</title>
        <authorList>
            <person name="An D."/>
        </authorList>
    </citation>
    <scope>NUCLEOTIDE SEQUENCE</scope>
    <source>
        <strain evidence="5">YIM 132084</strain>
    </source>
</reference>
<name>A0A938YAC3_9ACTN</name>
<feature type="binding site" evidence="3">
    <location>
        <position position="349"/>
    </location>
    <ligand>
        <name>phosphoenolpyruvate</name>
        <dbReference type="ChEBI" id="CHEBI:58702"/>
    </ligand>
</feature>
<evidence type="ECO:0000256" key="4">
    <source>
        <dbReference type="RuleBase" id="RU363071"/>
    </source>
</evidence>
<dbReference type="InterPro" id="IPR002480">
    <property type="entry name" value="DAHP_synth_2"/>
</dbReference>
<keyword evidence="3" id="KW-0104">Cadmium</keyword>
<feature type="binding site" evidence="3">
    <location>
        <position position="423"/>
    </location>
    <ligand>
        <name>Mn(2+)</name>
        <dbReference type="ChEBI" id="CHEBI:29035"/>
    </ligand>
</feature>
<proteinExistence type="inferred from homology"/>
<dbReference type="RefSeq" id="WP_328841559.1">
    <property type="nucleotide sequence ID" value="NZ_JAERWK010000008.1"/>
</dbReference>
<accession>A0A938YAC3</accession>
<dbReference type="SUPFAM" id="SSF51569">
    <property type="entry name" value="Aldolase"/>
    <property type="match status" value="1"/>
</dbReference>
<organism evidence="5 6">
    <name type="scientific">Nakamurella leprariae</name>
    <dbReference type="NCBI Taxonomy" id="2803911"/>
    <lineage>
        <taxon>Bacteria</taxon>
        <taxon>Bacillati</taxon>
        <taxon>Actinomycetota</taxon>
        <taxon>Actinomycetes</taxon>
        <taxon>Nakamurellales</taxon>
        <taxon>Nakamurellaceae</taxon>
        <taxon>Nakamurella</taxon>
    </lineage>
</organism>
<keyword evidence="6" id="KW-1185">Reference proteome</keyword>
<protein>
    <recommendedName>
        <fullName evidence="4">Phospho-2-dehydro-3-deoxyheptonate aldolase</fullName>
        <ecNumber evidence="4">2.5.1.54</ecNumber>
    </recommendedName>
</protein>
<feature type="binding site" evidence="3">
    <location>
        <position position="318"/>
    </location>
    <ligand>
        <name>phosphoenolpyruvate</name>
        <dbReference type="ChEBI" id="CHEBI:58702"/>
    </ligand>
</feature>
<evidence type="ECO:0000313" key="5">
    <source>
        <dbReference type="EMBL" id="MBM9466922.1"/>
    </source>
</evidence>
<feature type="binding site" evidence="3">
    <location>
        <begin position="295"/>
        <end position="296"/>
    </location>
    <ligand>
        <name>phosphoenolpyruvate</name>
        <dbReference type="ChEBI" id="CHEBI:58702"/>
    </ligand>
</feature>
<comment type="similarity">
    <text evidence="1 4">Belongs to the class-II DAHP synthase family.</text>
</comment>
<feature type="binding site" evidence="3">
    <location>
        <position position="127"/>
    </location>
    <ligand>
        <name>phosphoenolpyruvate</name>
        <dbReference type="ChEBI" id="CHEBI:58702"/>
    </ligand>
</feature>
<dbReference type="PANTHER" id="PTHR21337:SF0">
    <property type="entry name" value="PHOSPHO-2-DEHYDRO-3-DEOXYHEPTONATE ALDOLASE"/>
    <property type="match status" value="1"/>
</dbReference>
<dbReference type="AlphaFoldDB" id="A0A938YAC3"/>
<feature type="binding site" evidence="3">
    <location>
        <position position="381"/>
    </location>
    <ligand>
        <name>Mn(2+)</name>
        <dbReference type="ChEBI" id="CHEBI:29035"/>
    </ligand>
</feature>